<evidence type="ECO:0000313" key="4">
    <source>
        <dbReference type="Proteomes" id="UP001597472"/>
    </source>
</evidence>
<evidence type="ECO:0000259" key="2">
    <source>
        <dbReference type="Pfam" id="PF18962"/>
    </source>
</evidence>
<sequence length="302" mass="32006">MPRYQRTYNWIGLQYRRFSRGVLTNSTITRCSFIGTVEGFSQVGGVTGTAYNNTTISQCFSEGSVSGSFLIGGVVGYCTFSIFNESENILENSYSRANITATGGRAGGVYGGAEVTLTMFNTYATGTVSAPEFQGGVIGAFGAGPISIENSYFDIETSNNTEGVGGFLGAPTTYDIEGRTSADMKTEAFVALLNTGNTESLWAIDPNVNDGYPIFGYLLSVPENTLNTATVSVYPTVFTNNITIKSAAMLKKATVHNLNGVALFTANLSTSNTLDASNLSAGMYLLVIETNAGTVTKKVIKK</sequence>
<dbReference type="Pfam" id="PF18962">
    <property type="entry name" value="Por_Secre_tail"/>
    <property type="match status" value="1"/>
</dbReference>
<proteinExistence type="predicted"/>
<dbReference type="EMBL" id="JBHULS010000002">
    <property type="protein sequence ID" value="MFD2551656.1"/>
    <property type="molecule type" value="Genomic_DNA"/>
</dbReference>
<keyword evidence="4" id="KW-1185">Reference proteome</keyword>
<comment type="caution">
    <text evidence="3">The sequence shown here is derived from an EMBL/GenBank/DDBJ whole genome shotgun (WGS) entry which is preliminary data.</text>
</comment>
<name>A0ABW5KST7_9FLAO</name>
<evidence type="ECO:0000256" key="1">
    <source>
        <dbReference type="ARBA" id="ARBA00022729"/>
    </source>
</evidence>
<dbReference type="InterPro" id="IPR026444">
    <property type="entry name" value="Secre_tail"/>
</dbReference>
<feature type="domain" description="Secretion system C-terminal sorting" evidence="2">
    <location>
        <begin position="233"/>
        <end position="300"/>
    </location>
</feature>
<evidence type="ECO:0000313" key="3">
    <source>
        <dbReference type="EMBL" id="MFD2551656.1"/>
    </source>
</evidence>
<dbReference type="RefSeq" id="WP_376892981.1">
    <property type="nucleotide sequence ID" value="NZ_JBHULS010000002.1"/>
</dbReference>
<accession>A0ABW5KST7</accession>
<dbReference type="Gene3D" id="2.160.20.110">
    <property type="match status" value="1"/>
</dbReference>
<dbReference type="Proteomes" id="UP001597472">
    <property type="component" value="Unassembled WGS sequence"/>
</dbReference>
<gene>
    <name evidence="3" type="ORF">ACFSQP_07500</name>
</gene>
<organism evidence="3 4">
    <name type="scientific">Bizionia sediminis</name>
    <dbReference type="NCBI Taxonomy" id="1737064"/>
    <lineage>
        <taxon>Bacteria</taxon>
        <taxon>Pseudomonadati</taxon>
        <taxon>Bacteroidota</taxon>
        <taxon>Flavobacteriia</taxon>
        <taxon>Flavobacteriales</taxon>
        <taxon>Flavobacteriaceae</taxon>
        <taxon>Bizionia</taxon>
    </lineage>
</organism>
<dbReference type="NCBIfam" id="TIGR04183">
    <property type="entry name" value="Por_Secre_tail"/>
    <property type="match status" value="1"/>
</dbReference>
<reference evidence="4" key="1">
    <citation type="journal article" date="2019" name="Int. J. Syst. Evol. Microbiol.">
        <title>The Global Catalogue of Microorganisms (GCM) 10K type strain sequencing project: providing services to taxonomists for standard genome sequencing and annotation.</title>
        <authorList>
            <consortium name="The Broad Institute Genomics Platform"/>
            <consortium name="The Broad Institute Genome Sequencing Center for Infectious Disease"/>
            <person name="Wu L."/>
            <person name="Ma J."/>
        </authorList>
    </citation>
    <scope>NUCLEOTIDE SEQUENCE [LARGE SCALE GENOMIC DNA]</scope>
    <source>
        <strain evidence="4">KCTC 42587</strain>
    </source>
</reference>
<protein>
    <submittedName>
        <fullName evidence="3">T9SS type A sorting domain-containing protein</fullName>
    </submittedName>
</protein>
<keyword evidence="1" id="KW-0732">Signal</keyword>